<keyword evidence="1" id="KW-0812">Transmembrane</keyword>
<evidence type="ECO:0000313" key="2">
    <source>
        <dbReference type="EMBL" id="TWT55030.1"/>
    </source>
</evidence>
<feature type="transmembrane region" description="Helical" evidence="1">
    <location>
        <begin position="278"/>
        <end position="296"/>
    </location>
</feature>
<evidence type="ECO:0000256" key="1">
    <source>
        <dbReference type="SAM" id="Phobius"/>
    </source>
</evidence>
<dbReference type="Gene3D" id="3.40.50.1110">
    <property type="entry name" value="SGNH hydrolase"/>
    <property type="match status" value="1"/>
</dbReference>
<comment type="caution">
    <text evidence="2">The sequence shown here is derived from an EMBL/GenBank/DDBJ whole genome shotgun (WGS) entry which is preliminary data.</text>
</comment>
<dbReference type="EMBL" id="SJPI01000001">
    <property type="protein sequence ID" value="TWT55030.1"/>
    <property type="molecule type" value="Genomic_DNA"/>
</dbReference>
<name>A0A5C5WWW0_9BACT</name>
<protein>
    <submittedName>
        <fullName evidence="2">Uncharacterized protein</fullName>
    </submittedName>
</protein>
<dbReference type="RefSeq" id="WP_146514973.1">
    <property type="nucleotide sequence ID" value="NZ_SJPI01000001.1"/>
</dbReference>
<proteinExistence type="predicted"/>
<organism evidence="2 3">
    <name type="scientific">Rubripirellula amarantea</name>
    <dbReference type="NCBI Taxonomy" id="2527999"/>
    <lineage>
        <taxon>Bacteria</taxon>
        <taxon>Pseudomonadati</taxon>
        <taxon>Planctomycetota</taxon>
        <taxon>Planctomycetia</taxon>
        <taxon>Pirellulales</taxon>
        <taxon>Pirellulaceae</taxon>
        <taxon>Rubripirellula</taxon>
    </lineage>
</organism>
<gene>
    <name evidence="2" type="ORF">Pla22_26840</name>
</gene>
<reference evidence="2 3" key="1">
    <citation type="submission" date="2019-02" db="EMBL/GenBank/DDBJ databases">
        <title>Deep-cultivation of Planctomycetes and their phenomic and genomic characterization uncovers novel biology.</title>
        <authorList>
            <person name="Wiegand S."/>
            <person name="Jogler M."/>
            <person name="Boedeker C."/>
            <person name="Pinto D."/>
            <person name="Vollmers J."/>
            <person name="Rivas-Marin E."/>
            <person name="Kohn T."/>
            <person name="Peeters S.H."/>
            <person name="Heuer A."/>
            <person name="Rast P."/>
            <person name="Oberbeckmann S."/>
            <person name="Bunk B."/>
            <person name="Jeske O."/>
            <person name="Meyerdierks A."/>
            <person name="Storesund J.E."/>
            <person name="Kallscheuer N."/>
            <person name="Luecker S."/>
            <person name="Lage O.M."/>
            <person name="Pohl T."/>
            <person name="Merkel B.J."/>
            <person name="Hornburger P."/>
            <person name="Mueller R.-W."/>
            <person name="Bruemmer F."/>
            <person name="Labrenz M."/>
            <person name="Spormann A.M."/>
            <person name="Op Den Camp H."/>
            <person name="Overmann J."/>
            <person name="Amann R."/>
            <person name="Jetten M.S.M."/>
            <person name="Mascher T."/>
            <person name="Medema M.H."/>
            <person name="Devos D.P."/>
            <person name="Kaster A.-K."/>
            <person name="Ovreas L."/>
            <person name="Rohde M."/>
            <person name="Galperin M.Y."/>
            <person name="Jogler C."/>
        </authorList>
    </citation>
    <scope>NUCLEOTIDE SEQUENCE [LARGE SCALE GENOMIC DNA]</scope>
    <source>
        <strain evidence="2 3">Pla22</strain>
    </source>
</reference>
<dbReference type="Proteomes" id="UP000316598">
    <property type="component" value="Unassembled WGS sequence"/>
</dbReference>
<keyword evidence="1" id="KW-0472">Membrane</keyword>
<dbReference type="GO" id="GO:0016788">
    <property type="term" value="F:hydrolase activity, acting on ester bonds"/>
    <property type="evidence" value="ECO:0007669"/>
    <property type="project" value="UniProtKB-ARBA"/>
</dbReference>
<sequence>MTVQIEMLSRKLEAVSVVKWLFVRMLMNVAIVSTTVSFADAGIFFIGNSLTWDARPMLFDQPTDWHIRSGRNLPYILDHPSELNGTDSTSWDVGLVDHQYDWLVIQPHFRSTLQEDVDAISHWMQLQPNAKVLLHTGWARHAEIATIYEGGNVNDVMSHSPEYFDDLMSELAATDPGREISRTKHMDVLYEVKKDIEAGIAPIDEFSDLFRDSLHLTIFEGRYLAHNLLRNAVGEPTSTTGFVTQRGDLKFSQATKDYFDTKLLAVLLEDVPATVPEMSTFFSFVLIGCLALWNRFPRRNIRNRV</sequence>
<keyword evidence="1" id="KW-1133">Transmembrane helix</keyword>
<keyword evidence="3" id="KW-1185">Reference proteome</keyword>
<dbReference type="InterPro" id="IPR036514">
    <property type="entry name" value="SGNH_hydro_sf"/>
</dbReference>
<dbReference type="AlphaFoldDB" id="A0A5C5WWW0"/>
<accession>A0A5C5WWW0</accession>
<feature type="transmembrane region" description="Helical" evidence="1">
    <location>
        <begin position="21"/>
        <end position="47"/>
    </location>
</feature>
<evidence type="ECO:0000313" key="3">
    <source>
        <dbReference type="Proteomes" id="UP000316598"/>
    </source>
</evidence>
<dbReference type="OrthoDB" id="227157at2"/>